<keyword evidence="7" id="KW-0963">Cytoplasm</keyword>
<feature type="domain" description="Aldehyde dehydrogenase" evidence="8">
    <location>
        <begin position="12"/>
        <end position="275"/>
    </location>
</feature>
<name>A0ABP9BVB7_9FLAO</name>
<dbReference type="InterPro" id="IPR016162">
    <property type="entry name" value="Ald_DH_N"/>
</dbReference>
<dbReference type="InterPro" id="IPR012134">
    <property type="entry name" value="Glu-5-SA_DH"/>
</dbReference>
<dbReference type="PANTHER" id="PTHR11063">
    <property type="entry name" value="GLUTAMATE SEMIALDEHYDE DEHYDROGENASE"/>
    <property type="match status" value="1"/>
</dbReference>
<dbReference type="NCBIfam" id="TIGR00407">
    <property type="entry name" value="proA"/>
    <property type="match status" value="1"/>
</dbReference>
<comment type="catalytic activity">
    <reaction evidence="6 7">
        <text>L-glutamate 5-semialdehyde + phosphate + NADP(+) = L-glutamyl 5-phosphate + NADPH + H(+)</text>
        <dbReference type="Rhea" id="RHEA:19541"/>
        <dbReference type="ChEBI" id="CHEBI:15378"/>
        <dbReference type="ChEBI" id="CHEBI:43474"/>
        <dbReference type="ChEBI" id="CHEBI:57783"/>
        <dbReference type="ChEBI" id="CHEBI:58066"/>
        <dbReference type="ChEBI" id="CHEBI:58274"/>
        <dbReference type="ChEBI" id="CHEBI:58349"/>
        <dbReference type="EC" id="1.2.1.41"/>
    </reaction>
</comment>
<keyword evidence="10" id="KW-1185">Reference proteome</keyword>
<dbReference type="PANTHER" id="PTHR11063:SF8">
    <property type="entry name" value="DELTA-1-PYRROLINE-5-CARBOXYLATE SYNTHASE"/>
    <property type="match status" value="1"/>
</dbReference>
<keyword evidence="3 7" id="KW-0641">Proline biosynthesis</keyword>
<accession>A0ABP9BVB7</accession>
<keyword evidence="4 7" id="KW-0521">NADP</keyword>
<dbReference type="Pfam" id="PF00171">
    <property type="entry name" value="Aldedh"/>
    <property type="match status" value="2"/>
</dbReference>
<comment type="pathway">
    <text evidence="1 7">Amino-acid biosynthesis; L-proline biosynthesis; L-glutamate 5-semialdehyde from L-glutamate: step 2/2.</text>
</comment>
<comment type="caution">
    <text evidence="9">The sequence shown here is derived from an EMBL/GenBank/DDBJ whole genome shotgun (WGS) entry which is preliminary data.</text>
</comment>
<dbReference type="InterPro" id="IPR016163">
    <property type="entry name" value="Ald_DH_C"/>
</dbReference>
<dbReference type="EMBL" id="BAABJW010000001">
    <property type="protein sequence ID" value="GAA4799453.1"/>
    <property type="molecule type" value="Genomic_DNA"/>
</dbReference>
<proteinExistence type="inferred from homology"/>
<evidence type="ECO:0000313" key="10">
    <source>
        <dbReference type="Proteomes" id="UP001501433"/>
    </source>
</evidence>
<dbReference type="PIRSF" id="PIRSF000151">
    <property type="entry name" value="GPR"/>
    <property type="match status" value="1"/>
</dbReference>
<dbReference type="SUPFAM" id="SSF53720">
    <property type="entry name" value="ALDH-like"/>
    <property type="match status" value="1"/>
</dbReference>
<evidence type="ECO:0000256" key="4">
    <source>
        <dbReference type="ARBA" id="ARBA00022857"/>
    </source>
</evidence>
<evidence type="ECO:0000256" key="2">
    <source>
        <dbReference type="ARBA" id="ARBA00022605"/>
    </source>
</evidence>
<evidence type="ECO:0000256" key="1">
    <source>
        <dbReference type="ARBA" id="ARBA00004985"/>
    </source>
</evidence>
<organism evidence="9 10">
    <name type="scientific">Litoribaculum gwangyangense</name>
    <dbReference type="NCBI Taxonomy" id="1130722"/>
    <lineage>
        <taxon>Bacteria</taxon>
        <taxon>Pseudomonadati</taxon>
        <taxon>Bacteroidota</taxon>
        <taxon>Flavobacteriia</taxon>
        <taxon>Flavobacteriales</taxon>
        <taxon>Flavobacteriaceae</taxon>
        <taxon>Litoribaculum</taxon>
    </lineage>
</organism>
<comment type="function">
    <text evidence="7">Catalyzes the NADPH-dependent reduction of L-glutamate 5-phosphate into L-glutamate 5-semialdehyde and phosphate. The product spontaneously undergoes cyclization to form 1-pyrroline-5-carboxylate.</text>
</comment>
<gene>
    <name evidence="7" type="primary">proA</name>
    <name evidence="9" type="ORF">GCM10023330_00930</name>
</gene>
<feature type="domain" description="Aldehyde dehydrogenase" evidence="8">
    <location>
        <begin position="307"/>
        <end position="371"/>
    </location>
</feature>
<protein>
    <recommendedName>
        <fullName evidence="7">Gamma-glutamyl phosphate reductase</fullName>
        <shortName evidence="7">GPR</shortName>
        <ecNumber evidence="7">1.2.1.41</ecNumber>
    </recommendedName>
    <alternativeName>
        <fullName evidence="7">Glutamate-5-semialdehyde dehydrogenase</fullName>
    </alternativeName>
    <alternativeName>
        <fullName evidence="7">Glutamyl-gamma-semialdehyde dehydrogenase</fullName>
        <shortName evidence="7">GSA dehydrogenase</shortName>
    </alternativeName>
</protein>
<evidence type="ECO:0000256" key="6">
    <source>
        <dbReference type="ARBA" id="ARBA00049024"/>
    </source>
</evidence>
<dbReference type="InterPro" id="IPR016161">
    <property type="entry name" value="Ald_DH/histidinol_DH"/>
</dbReference>
<evidence type="ECO:0000256" key="3">
    <source>
        <dbReference type="ARBA" id="ARBA00022650"/>
    </source>
</evidence>
<dbReference type="InterPro" id="IPR015590">
    <property type="entry name" value="Aldehyde_DH_dom"/>
</dbReference>
<dbReference type="Proteomes" id="UP001501433">
    <property type="component" value="Unassembled WGS sequence"/>
</dbReference>
<dbReference type="InterPro" id="IPR000965">
    <property type="entry name" value="GPR_dom"/>
</dbReference>
<evidence type="ECO:0000256" key="5">
    <source>
        <dbReference type="ARBA" id="ARBA00023002"/>
    </source>
</evidence>
<comment type="subcellular location">
    <subcellularLocation>
        <location evidence="7">Cytoplasm</location>
    </subcellularLocation>
</comment>
<sequence length="405" mass="45396">MYITTRKMNTLLSIEKRNAVLLKMASLLQKERKAIIEINKKDLEAYKGDDISMYDRLKVDNSKVDEMIKSVTHLASQNDPIGVELFSFKHDNGLQVYNKTSSFGTVLIIYESRPDVTVEAAGIAFKSGNKILLKGGKESLCSNLKIVELWHQALKEENASTSWVEYLQFNRTETQEFLENPTQKVDLIVPRGGEQLIAFVKQHANCPVIVSGRGNNFVFIEKEADLEMALKVIINAKTAKISACNALDKVLIDKNLPNKEDFINTLISNLKAHNVEILGDETISKNYYIEAIKSDDIWYEEFLDYKIVVGEVDSTQDAITKINKYSGGHSASIITKNDTEAKSFMENVDSAAVYQNASTRFTDGSQLGLGGELAISTDKLHQRGPIGLQHLVTNKWYVYGNGQIR</sequence>
<reference evidence="10" key="1">
    <citation type="journal article" date="2019" name="Int. J. Syst. Evol. Microbiol.">
        <title>The Global Catalogue of Microorganisms (GCM) 10K type strain sequencing project: providing services to taxonomists for standard genome sequencing and annotation.</title>
        <authorList>
            <consortium name="The Broad Institute Genomics Platform"/>
            <consortium name="The Broad Institute Genome Sequencing Center for Infectious Disease"/>
            <person name="Wu L."/>
            <person name="Ma J."/>
        </authorList>
    </citation>
    <scope>NUCLEOTIDE SEQUENCE [LARGE SCALE GENOMIC DNA]</scope>
    <source>
        <strain evidence="10">JCM 18325</strain>
    </source>
</reference>
<dbReference type="Gene3D" id="3.40.605.10">
    <property type="entry name" value="Aldehyde Dehydrogenase, Chain A, domain 1"/>
    <property type="match status" value="1"/>
</dbReference>
<dbReference type="Gene3D" id="3.40.309.10">
    <property type="entry name" value="Aldehyde Dehydrogenase, Chain A, domain 2"/>
    <property type="match status" value="1"/>
</dbReference>
<comment type="similarity">
    <text evidence="7">Belongs to the gamma-glutamyl phosphate reductase family.</text>
</comment>
<dbReference type="NCBIfam" id="NF001221">
    <property type="entry name" value="PRK00197.1"/>
    <property type="match status" value="1"/>
</dbReference>
<evidence type="ECO:0000259" key="8">
    <source>
        <dbReference type="Pfam" id="PF00171"/>
    </source>
</evidence>
<dbReference type="CDD" id="cd07079">
    <property type="entry name" value="ALDH_F18-19_ProA-GPR"/>
    <property type="match status" value="1"/>
</dbReference>
<evidence type="ECO:0000256" key="7">
    <source>
        <dbReference type="HAMAP-Rule" id="MF_00412"/>
    </source>
</evidence>
<keyword evidence="5 7" id="KW-0560">Oxidoreductase</keyword>
<evidence type="ECO:0000313" key="9">
    <source>
        <dbReference type="EMBL" id="GAA4799453.1"/>
    </source>
</evidence>
<dbReference type="EC" id="1.2.1.41" evidence="7"/>
<dbReference type="HAMAP" id="MF_00412">
    <property type="entry name" value="ProA"/>
    <property type="match status" value="1"/>
</dbReference>
<keyword evidence="2 7" id="KW-0028">Amino-acid biosynthesis</keyword>